<evidence type="ECO:0000313" key="1">
    <source>
        <dbReference type="EnsemblMetazoa" id="XP_019761652.1"/>
    </source>
</evidence>
<dbReference type="PANTHER" id="PTHR45912">
    <property type="entry name" value="CILIA- AND FLAGELLA-ASSOCIATED PROTEIN 47"/>
    <property type="match status" value="1"/>
</dbReference>
<evidence type="ECO:0000313" key="2">
    <source>
        <dbReference type="Proteomes" id="UP000019118"/>
    </source>
</evidence>
<protein>
    <submittedName>
        <fullName evidence="1">Uncharacterized protein</fullName>
    </submittedName>
</protein>
<dbReference type="GO" id="GO:0060271">
    <property type="term" value="P:cilium assembly"/>
    <property type="evidence" value="ECO:0007669"/>
    <property type="project" value="TreeGrafter"/>
</dbReference>
<name>A0AAR5PL83_DENPD</name>
<reference evidence="1" key="2">
    <citation type="submission" date="2024-08" db="UniProtKB">
        <authorList>
            <consortium name="EnsemblMetazoa"/>
        </authorList>
    </citation>
    <scope>IDENTIFICATION</scope>
</reference>
<dbReference type="Gene3D" id="2.60.40.10">
    <property type="entry name" value="Immunoglobulins"/>
    <property type="match status" value="1"/>
</dbReference>
<dbReference type="GO" id="GO:0005929">
    <property type="term" value="C:cilium"/>
    <property type="evidence" value="ECO:0007669"/>
    <property type="project" value="TreeGrafter"/>
</dbReference>
<proteinExistence type="predicted"/>
<accession>A0AAR5PL83</accession>
<dbReference type="PANTHER" id="PTHR45912:SF3">
    <property type="entry name" value="CILIA- AND FLAGELLA-ASSOCIATED PROTEIN 47"/>
    <property type="match status" value="1"/>
</dbReference>
<dbReference type="Proteomes" id="UP000019118">
    <property type="component" value="Unassembled WGS sequence"/>
</dbReference>
<dbReference type="InterPro" id="IPR013783">
    <property type="entry name" value="Ig-like_fold"/>
</dbReference>
<reference evidence="2" key="1">
    <citation type="journal article" date="2013" name="Genome Biol.">
        <title>Draft genome of the mountain pine beetle, Dendroctonus ponderosae Hopkins, a major forest pest.</title>
        <authorList>
            <person name="Keeling C.I."/>
            <person name="Yuen M.M."/>
            <person name="Liao N.Y."/>
            <person name="Docking T.R."/>
            <person name="Chan S.K."/>
            <person name="Taylor G.A."/>
            <person name="Palmquist D.L."/>
            <person name="Jackman S.D."/>
            <person name="Nguyen A."/>
            <person name="Li M."/>
            <person name="Henderson H."/>
            <person name="Janes J.K."/>
            <person name="Zhao Y."/>
            <person name="Pandoh P."/>
            <person name="Moore R."/>
            <person name="Sperling F.A."/>
            <person name="Huber D.P."/>
            <person name="Birol I."/>
            <person name="Jones S.J."/>
            <person name="Bohlmann J."/>
        </authorList>
    </citation>
    <scope>NUCLEOTIDE SEQUENCE</scope>
</reference>
<sequence>MKYKKAPSVELEPKTIYLPPREPVEVSLKVRPTKMGDALAKVKLEVFFQQGNNLVKVKTIHFDIVYSGDYTEDRMMLRRKKPYFLPGITPVNHNEVGYLVDDVKFSSKIDKPNVAMLDAAHLDCNKHNDALIAFPNDKPRVLKPWRNTVPCKTIFNQSPRLITSFDVDYDLSPEQKILRDATRSYYLNYVRSLSKQKDSKNYQEKLEDYLTTNQKKLLMENERKGCCDSAYLVGKPKHRLFIPLTPYEIHNLVVTPKFIQLGKLAADSECSDHFKIENRNTFPIHISIKALYPSIRIEHGEFILGANEQKNIDFIYHSDYGGNHHIPMFVIMNFFHVIDLTVLATIVANTVRCLNRNIFIVPTEKTTFLELANPINSDVSFEMDTKYFHLEAFPSKGIIPAKRKMTITVTFNPEVGYIPIKEIAVISESGFKELIEVHFEHKKAVVSISRDVIEFRDVPLNTEVRQELIIQNKSDQLVPINIELEDSDLFPELEITPMKALLWQKADVVISITLKMTALVDFKVPIKIRFQHEYSRDVTIKGNVVYPVVSFRPELIKIPKVPSGSTVSTPFKIYNNCNVSSYIQFAMEDYPEFTIRTKFGENITNAKVIMGPKEKRELLLEFHPQEAVAYCIYLPYVLNGMLGPPELNCINSLQAQYYLNSTCNKYKIAKDSSAGKLKGLKILCAASKTWFTFSSLKLEFNRFDQLCQTFAIKNVNDSVHEIALKISSGITSFALTPLSGNILQRSDEFKVTLNPEETVQLSVQFIPENYGTTSHSIPIFVGKFSETQAFNHLQLQGEYTQPKMNSNKHAIYFTPTSAGTKEIRKFFIELVAHQCDMKVDVEYENSLGIEISLLDRKVISDLKAVLQCIAVFTPKE</sequence>
<dbReference type="AlphaFoldDB" id="A0AAR5PL83"/>
<organism evidence="1 2">
    <name type="scientific">Dendroctonus ponderosae</name>
    <name type="common">Mountain pine beetle</name>
    <dbReference type="NCBI Taxonomy" id="77166"/>
    <lineage>
        <taxon>Eukaryota</taxon>
        <taxon>Metazoa</taxon>
        <taxon>Ecdysozoa</taxon>
        <taxon>Arthropoda</taxon>
        <taxon>Hexapoda</taxon>
        <taxon>Insecta</taxon>
        <taxon>Pterygota</taxon>
        <taxon>Neoptera</taxon>
        <taxon>Endopterygota</taxon>
        <taxon>Coleoptera</taxon>
        <taxon>Polyphaga</taxon>
        <taxon>Cucujiformia</taxon>
        <taxon>Curculionidae</taxon>
        <taxon>Scolytinae</taxon>
        <taxon>Dendroctonus</taxon>
    </lineage>
</organism>
<dbReference type="EnsemblMetazoa" id="XM_019906093.1">
    <property type="protein sequence ID" value="XP_019761652.1"/>
    <property type="gene ID" value="LOC109538723"/>
</dbReference>
<keyword evidence="2" id="KW-1185">Reference proteome</keyword>